<sequence length="246" mass="26694">MSYPGRIYVNVIRCFNVIKADTFGESDPFVKLIFGKVEKKTKVVKNNANPVFNEQFVFDYAPQQNMHVIMLEVWDYDMIGSNDKLGFVQVPFEEFLNNKHTKKYPFQTIKGKFAGEIEVDVFYEAPTAPKSVGQTGPQGYIPQPAYGQSLPYGQQPYGAPPYGQPAYGQPAYGQPAYGAPQGYAPPPAYGAPPPGYGAPPPGYGAPPPGYGAPPSGYGAPPPGYPPPGYPAASYDAAPAYQYPPQY</sequence>
<reference evidence="3 4" key="1">
    <citation type="submission" date="2019-03" db="EMBL/GenBank/DDBJ databases">
        <title>Single cell metagenomics reveals metabolic interactions within the superorganism composed of flagellate Streblomastix strix and complex community of Bacteroidetes bacteria on its surface.</title>
        <authorList>
            <person name="Treitli S.C."/>
            <person name="Kolisko M."/>
            <person name="Husnik F."/>
            <person name="Keeling P."/>
            <person name="Hampl V."/>
        </authorList>
    </citation>
    <scope>NUCLEOTIDE SEQUENCE [LARGE SCALE GENOMIC DNA]</scope>
    <source>
        <strain evidence="3">ST1C</strain>
    </source>
</reference>
<dbReference type="InterPro" id="IPR000008">
    <property type="entry name" value="C2_dom"/>
</dbReference>
<accession>A0A5J4WUN1</accession>
<dbReference type="PANTHER" id="PTHR47052:SF3">
    <property type="entry name" value="INGRESSION PROTEIN 1"/>
    <property type="match status" value="1"/>
</dbReference>
<dbReference type="PANTHER" id="PTHR47052">
    <property type="entry name" value="CONSERVED SERINE PROLINE-RICH PROTEIN (AFU_ORTHOLOGUE AFUA_2G01790)"/>
    <property type="match status" value="1"/>
</dbReference>
<organism evidence="3 4">
    <name type="scientific">Streblomastix strix</name>
    <dbReference type="NCBI Taxonomy" id="222440"/>
    <lineage>
        <taxon>Eukaryota</taxon>
        <taxon>Metamonada</taxon>
        <taxon>Preaxostyla</taxon>
        <taxon>Oxymonadida</taxon>
        <taxon>Streblomastigidae</taxon>
        <taxon>Streblomastix</taxon>
    </lineage>
</organism>
<comment type="caution">
    <text evidence="3">The sequence shown here is derived from an EMBL/GenBank/DDBJ whole genome shotgun (WGS) entry which is preliminary data.</text>
</comment>
<dbReference type="Gene3D" id="2.60.40.150">
    <property type="entry name" value="C2 domain"/>
    <property type="match status" value="1"/>
</dbReference>
<evidence type="ECO:0000313" key="4">
    <source>
        <dbReference type="Proteomes" id="UP000324800"/>
    </source>
</evidence>
<evidence type="ECO:0000313" key="3">
    <source>
        <dbReference type="EMBL" id="KAA6398135.1"/>
    </source>
</evidence>
<feature type="region of interest" description="Disordered" evidence="1">
    <location>
        <begin position="193"/>
        <end position="230"/>
    </location>
</feature>
<dbReference type="PROSITE" id="PS50004">
    <property type="entry name" value="C2"/>
    <property type="match status" value="1"/>
</dbReference>
<protein>
    <recommendedName>
        <fullName evidence="2">C2 domain-containing protein</fullName>
    </recommendedName>
</protein>
<feature type="compositionally biased region" description="Pro residues" evidence="1">
    <location>
        <begin position="219"/>
        <end position="229"/>
    </location>
</feature>
<feature type="domain" description="C2" evidence="2">
    <location>
        <begin position="1"/>
        <end position="105"/>
    </location>
</feature>
<evidence type="ECO:0000256" key="1">
    <source>
        <dbReference type="SAM" id="MobiDB-lite"/>
    </source>
</evidence>
<dbReference type="EMBL" id="SNRW01001026">
    <property type="protein sequence ID" value="KAA6398135.1"/>
    <property type="molecule type" value="Genomic_DNA"/>
</dbReference>
<dbReference type="OrthoDB" id="67700at2759"/>
<name>A0A5J4WUN1_9EUKA</name>
<feature type="compositionally biased region" description="Pro residues" evidence="1">
    <location>
        <begin position="193"/>
        <end position="211"/>
    </location>
</feature>
<proteinExistence type="predicted"/>
<gene>
    <name evidence="3" type="ORF">EZS28_006336</name>
</gene>
<dbReference type="SMART" id="SM00239">
    <property type="entry name" value="C2"/>
    <property type="match status" value="1"/>
</dbReference>
<dbReference type="InterPro" id="IPR052981">
    <property type="entry name" value="Ingression_C2_domain"/>
</dbReference>
<dbReference type="Proteomes" id="UP000324800">
    <property type="component" value="Unassembled WGS sequence"/>
</dbReference>
<dbReference type="InterPro" id="IPR035892">
    <property type="entry name" value="C2_domain_sf"/>
</dbReference>
<dbReference type="AlphaFoldDB" id="A0A5J4WUN1"/>
<evidence type="ECO:0000259" key="2">
    <source>
        <dbReference type="PROSITE" id="PS50004"/>
    </source>
</evidence>
<dbReference type="CDD" id="cd00030">
    <property type="entry name" value="C2"/>
    <property type="match status" value="1"/>
</dbReference>
<dbReference type="PRINTS" id="PR00360">
    <property type="entry name" value="C2DOMAIN"/>
</dbReference>
<dbReference type="SUPFAM" id="SSF49562">
    <property type="entry name" value="C2 domain (Calcium/lipid-binding domain, CaLB)"/>
    <property type="match status" value="1"/>
</dbReference>
<dbReference type="Pfam" id="PF00168">
    <property type="entry name" value="C2"/>
    <property type="match status" value="1"/>
</dbReference>